<organism evidence="2 3">
    <name type="scientific">Gossypium barbadense</name>
    <name type="common">Sea Island cotton</name>
    <name type="synonym">Hibiscus barbadensis</name>
    <dbReference type="NCBI Taxonomy" id="3634"/>
    <lineage>
        <taxon>Eukaryota</taxon>
        <taxon>Viridiplantae</taxon>
        <taxon>Streptophyta</taxon>
        <taxon>Embryophyta</taxon>
        <taxon>Tracheophyta</taxon>
        <taxon>Spermatophyta</taxon>
        <taxon>Magnoliopsida</taxon>
        <taxon>eudicotyledons</taxon>
        <taxon>Gunneridae</taxon>
        <taxon>Pentapetalae</taxon>
        <taxon>rosids</taxon>
        <taxon>malvids</taxon>
        <taxon>Malvales</taxon>
        <taxon>Malvaceae</taxon>
        <taxon>Malvoideae</taxon>
        <taxon>Gossypium</taxon>
    </lineage>
</organism>
<proteinExistence type="predicted"/>
<dbReference type="OrthoDB" id="1937287at2759"/>
<protein>
    <submittedName>
        <fullName evidence="2">Uncharacterized protein</fullName>
    </submittedName>
</protein>
<evidence type="ECO:0000313" key="3">
    <source>
        <dbReference type="Proteomes" id="UP000239757"/>
    </source>
</evidence>
<accession>A0A2P5VR24</accession>
<sequence length="559" mass="63376">MALKNQQASIQGLETQISQLSKLISERPQGSLPSNTEPNPREQLNTINTQDDKGLVEPEPELRQETVVSKGRDEFIEALSQMPNAMKFLKVLLVNKRKLDEASHVELNAVSLHFVWETKRSPFKLVILASHRTLKKLSFKEVNEPCSKNDRGHIHEERRLRIQELDEWRVHKPRTHYKLKLRQNKPDTSPNQLKVGDKLLLDAANPHIVTTTSNEEIPLTILSIFPFGTVEHTRPGTRACLRPWPSRGRNTTMQYGRVEAGHDLPKTQDAINPHGRATWPWVNLIGEHRCGNGKTQACQGQGSILFLRHGRAFCHHQEARRPRSHPQRDLGTGFFLSRCIDWATIEQVQLANAISTLLTTDPWEWFFAITKPSYLEVTLELCSTFHLQVVMTNNDKPSTIHFRLDGLVRAMSVPEFGATLGLYTDEFMEEEDMNALPCNIHISLSLCWKALAPLSSTYDPSRSKASALTPSLRYLHTILAHTLTGRREAPASSSPTTPTIYDRAISEGSNLYRPLRDAPCQTLRPPQHRGPVINAYTDRSDVPIGHYDYVTHEDDRAPT</sequence>
<dbReference type="EMBL" id="KZ671388">
    <property type="protein sequence ID" value="PPR81294.1"/>
    <property type="molecule type" value="Genomic_DNA"/>
</dbReference>
<evidence type="ECO:0000313" key="2">
    <source>
        <dbReference type="EMBL" id="PPR81294.1"/>
    </source>
</evidence>
<feature type="compositionally biased region" description="Polar residues" evidence="1">
    <location>
        <begin position="31"/>
        <end position="49"/>
    </location>
</feature>
<reference evidence="2 3" key="1">
    <citation type="submission" date="2015-01" db="EMBL/GenBank/DDBJ databases">
        <title>Genome of allotetraploid Gossypium barbadense reveals genomic plasticity and fiber elongation in cotton evolution.</title>
        <authorList>
            <person name="Chen X."/>
            <person name="Liu X."/>
            <person name="Zhao B."/>
            <person name="Zheng H."/>
            <person name="Hu Y."/>
            <person name="Lu G."/>
            <person name="Yang C."/>
            <person name="Chen J."/>
            <person name="Shan C."/>
            <person name="Zhang L."/>
            <person name="Zhou Y."/>
            <person name="Wang L."/>
            <person name="Guo W."/>
            <person name="Bai Y."/>
            <person name="Ruan J."/>
            <person name="Shangguan X."/>
            <person name="Mao Y."/>
            <person name="Jiang J."/>
            <person name="Zhu Y."/>
            <person name="Lei J."/>
            <person name="Kang H."/>
            <person name="Chen S."/>
            <person name="He X."/>
            <person name="Wang R."/>
            <person name="Wang Y."/>
            <person name="Chen J."/>
            <person name="Wang L."/>
            <person name="Yu S."/>
            <person name="Wang B."/>
            <person name="Wei J."/>
            <person name="Song S."/>
            <person name="Lu X."/>
            <person name="Gao Z."/>
            <person name="Gu W."/>
            <person name="Deng X."/>
            <person name="Ma D."/>
            <person name="Wang S."/>
            <person name="Liang W."/>
            <person name="Fang L."/>
            <person name="Cai C."/>
            <person name="Zhu X."/>
            <person name="Zhou B."/>
            <person name="Zhang Y."/>
            <person name="Chen Z."/>
            <person name="Xu S."/>
            <person name="Zhu R."/>
            <person name="Wang S."/>
            <person name="Zhang T."/>
            <person name="Zhao G."/>
        </authorList>
    </citation>
    <scope>NUCLEOTIDE SEQUENCE [LARGE SCALE GENOMIC DNA]</scope>
    <source>
        <strain evidence="3">cv. Xinhai21</strain>
        <tissue evidence="2">Leaf</tissue>
    </source>
</reference>
<feature type="region of interest" description="Disordered" evidence="1">
    <location>
        <begin position="22"/>
        <end position="54"/>
    </location>
</feature>
<name>A0A2P5VR24_GOSBA</name>
<dbReference type="AlphaFoldDB" id="A0A2P5VR24"/>
<dbReference type="Proteomes" id="UP000239757">
    <property type="component" value="Unassembled WGS sequence"/>
</dbReference>
<evidence type="ECO:0000256" key="1">
    <source>
        <dbReference type="SAM" id="MobiDB-lite"/>
    </source>
</evidence>
<gene>
    <name evidence="2" type="ORF">GOBAR_AA39420</name>
</gene>